<proteinExistence type="predicted"/>
<feature type="transmembrane region" description="Helical" evidence="1">
    <location>
        <begin position="142"/>
        <end position="162"/>
    </location>
</feature>
<feature type="transmembrane region" description="Helical" evidence="1">
    <location>
        <begin position="69"/>
        <end position="88"/>
    </location>
</feature>
<dbReference type="OrthoDB" id="9812539at2"/>
<gene>
    <name evidence="2" type="ORF">CRX42_04590</name>
</gene>
<accession>A0A2W0F372</accession>
<evidence type="ECO:0000256" key="1">
    <source>
        <dbReference type="SAM" id="Phobius"/>
    </source>
</evidence>
<comment type="caution">
    <text evidence="2">The sequence shown here is derived from an EMBL/GenBank/DDBJ whole genome shotgun (WGS) entry which is preliminary data.</text>
</comment>
<organism evidence="2 3">
    <name type="scientific">Pseudomonas jessenii</name>
    <dbReference type="NCBI Taxonomy" id="77298"/>
    <lineage>
        <taxon>Bacteria</taxon>
        <taxon>Pseudomonadati</taxon>
        <taxon>Pseudomonadota</taxon>
        <taxon>Gammaproteobacteria</taxon>
        <taxon>Pseudomonadales</taxon>
        <taxon>Pseudomonadaceae</taxon>
        <taxon>Pseudomonas</taxon>
    </lineage>
</organism>
<keyword evidence="1" id="KW-0812">Transmembrane</keyword>
<evidence type="ECO:0008006" key="4">
    <source>
        <dbReference type="Google" id="ProtNLM"/>
    </source>
</evidence>
<evidence type="ECO:0000313" key="2">
    <source>
        <dbReference type="EMBL" id="PYY71748.1"/>
    </source>
</evidence>
<keyword evidence="1" id="KW-1133">Transmembrane helix</keyword>
<dbReference type="Pfam" id="PF11158">
    <property type="entry name" value="DUF2938"/>
    <property type="match status" value="1"/>
</dbReference>
<dbReference type="EMBL" id="PDLL01000029">
    <property type="protein sequence ID" value="PYY71748.1"/>
    <property type="molecule type" value="Genomic_DNA"/>
</dbReference>
<dbReference type="AlphaFoldDB" id="A0A2W0F372"/>
<protein>
    <recommendedName>
        <fullName evidence="4">DUF2938 domain-containing protein</fullName>
    </recommendedName>
</protein>
<sequence>MALPEEVAQVFLLGVGATVVMDLWMFLLKALGVPTLNFAFVGRWVGHVCQGTFAHASIGQAMPVRGEVALGWVAHYVTGIAFAVLLVCIQGAAWLQEPTFLPAIAVGFATVAVPLFVIQPAMGAGFASSRTPTPARNCVRSVISHSVFGIGLYLSAVLIALAST</sequence>
<evidence type="ECO:0000313" key="3">
    <source>
        <dbReference type="Proteomes" id="UP000247437"/>
    </source>
</evidence>
<feature type="transmembrane region" description="Helical" evidence="1">
    <location>
        <begin position="7"/>
        <end position="27"/>
    </location>
</feature>
<reference evidence="2 3" key="1">
    <citation type="journal article" date="2018" name="Appl. Microbiol. Biotechnol.">
        <title>Characterization of the caprolactam degradation pathway in Pseudomonas jessenii using mass spectrometry-based proteomics.</title>
        <authorList>
            <person name="Otzen M."/>
            <person name="Palacio C."/>
            <person name="Janssen D.B."/>
        </authorList>
    </citation>
    <scope>NUCLEOTIDE SEQUENCE [LARGE SCALE GENOMIC DNA]</scope>
    <source>
        <strain evidence="2 3">GO3</strain>
    </source>
</reference>
<keyword evidence="1" id="KW-0472">Membrane</keyword>
<dbReference type="InterPro" id="IPR021329">
    <property type="entry name" value="DUF2938"/>
</dbReference>
<name>A0A2W0F372_PSEJE</name>
<feature type="transmembrane region" description="Helical" evidence="1">
    <location>
        <begin position="100"/>
        <end position="122"/>
    </location>
</feature>
<dbReference type="RefSeq" id="WP_110657970.1">
    <property type="nucleotide sequence ID" value="NZ_PDLL01000029.1"/>
</dbReference>
<dbReference type="Proteomes" id="UP000247437">
    <property type="component" value="Unassembled WGS sequence"/>
</dbReference>